<evidence type="ECO:0000313" key="2">
    <source>
        <dbReference type="EMBL" id="KAH7030160.1"/>
    </source>
</evidence>
<dbReference type="Proteomes" id="UP000774617">
    <property type="component" value="Unassembled WGS sequence"/>
</dbReference>
<organism evidence="2 3">
    <name type="scientific">Macrophomina phaseolina</name>
    <dbReference type="NCBI Taxonomy" id="35725"/>
    <lineage>
        <taxon>Eukaryota</taxon>
        <taxon>Fungi</taxon>
        <taxon>Dikarya</taxon>
        <taxon>Ascomycota</taxon>
        <taxon>Pezizomycotina</taxon>
        <taxon>Dothideomycetes</taxon>
        <taxon>Dothideomycetes incertae sedis</taxon>
        <taxon>Botryosphaeriales</taxon>
        <taxon>Botryosphaeriaceae</taxon>
        <taxon>Macrophomina</taxon>
    </lineage>
</organism>
<sequence>MTSLPPIPEIVDEAFNDEAEEAYGNASHPRLRSVLGQVFWKRGEPSHTGQGSTVSSATSKPNRVSRFTEIFDLWADERGTAIPQSSRPARVSRFEKEFDLIPIRVSRFKEEFGEEPVGRAARSRSNWTSPFKRQRRSAAGQAAEEPEGLKLGRVPHFDEIFAFGVEEGAADSSTNLELNLPSRFNGHSGSFSRFKGLFRDQSSSRNALLSPQGQTLVQAKLLNQTGPKAIHPITRSARRRRTPPRLQKWIRLWLGALNPICPRQVQRYTKSSMSPLRVVYFKVVKSTKT</sequence>
<reference evidence="2 3" key="1">
    <citation type="journal article" date="2021" name="Nat. Commun.">
        <title>Genetic determinants of endophytism in the Arabidopsis root mycobiome.</title>
        <authorList>
            <person name="Mesny F."/>
            <person name="Miyauchi S."/>
            <person name="Thiergart T."/>
            <person name="Pickel B."/>
            <person name="Atanasova L."/>
            <person name="Karlsson M."/>
            <person name="Huettel B."/>
            <person name="Barry K.W."/>
            <person name="Haridas S."/>
            <person name="Chen C."/>
            <person name="Bauer D."/>
            <person name="Andreopoulos W."/>
            <person name="Pangilinan J."/>
            <person name="LaButti K."/>
            <person name="Riley R."/>
            <person name="Lipzen A."/>
            <person name="Clum A."/>
            <person name="Drula E."/>
            <person name="Henrissat B."/>
            <person name="Kohler A."/>
            <person name="Grigoriev I.V."/>
            <person name="Martin F.M."/>
            <person name="Hacquard S."/>
        </authorList>
    </citation>
    <scope>NUCLEOTIDE SEQUENCE [LARGE SCALE GENOMIC DNA]</scope>
    <source>
        <strain evidence="2 3">MPI-SDFR-AT-0080</strain>
    </source>
</reference>
<feature type="region of interest" description="Disordered" evidence="1">
    <location>
        <begin position="123"/>
        <end position="146"/>
    </location>
</feature>
<feature type="region of interest" description="Disordered" evidence="1">
    <location>
        <begin position="42"/>
        <end position="61"/>
    </location>
</feature>
<proteinExistence type="predicted"/>
<evidence type="ECO:0000256" key="1">
    <source>
        <dbReference type="SAM" id="MobiDB-lite"/>
    </source>
</evidence>
<feature type="compositionally biased region" description="Polar residues" evidence="1">
    <location>
        <begin position="47"/>
        <end position="61"/>
    </location>
</feature>
<gene>
    <name evidence="2" type="ORF">B0J12DRAFT_320381</name>
</gene>
<comment type="caution">
    <text evidence="2">The sequence shown here is derived from an EMBL/GenBank/DDBJ whole genome shotgun (WGS) entry which is preliminary data.</text>
</comment>
<dbReference type="EMBL" id="JAGTJR010000045">
    <property type="protein sequence ID" value="KAH7030160.1"/>
    <property type="molecule type" value="Genomic_DNA"/>
</dbReference>
<accession>A0ABQ8FVT9</accession>
<evidence type="ECO:0000313" key="3">
    <source>
        <dbReference type="Proteomes" id="UP000774617"/>
    </source>
</evidence>
<name>A0ABQ8FVT9_9PEZI</name>
<protein>
    <submittedName>
        <fullName evidence="2">Uncharacterized protein</fullName>
    </submittedName>
</protein>
<keyword evidence="3" id="KW-1185">Reference proteome</keyword>